<evidence type="ECO:0000313" key="2">
    <source>
        <dbReference type="Proteomes" id="UP000240935"/>
    </source>
</evidence>
<sequence length="389" mass="46092">MCNFVFCFGSHNKKLLSDRIKSSKKGWYLYLGKKYRIGIKIITLSGRKYISVNFNKSIEFMKFLVRKNIHCNIFDQSHKCKSHNHYKNYLRYIIDNKCMDHIKIFYGKFFPLIRSQGRINNIIDIAKPLVLFENYTVDMDLGIDQETIMCIFKYGKMIDMASLLIHVLCTISDVTIEFLDDMLSIYRHKIIKLLTKEKHELDNDFNIMPMDVFLIPSFRNDDVDMFYFVVEEMFKLHDYIDTGNLTERELNVFNIFVYKLNADTINATINTHLIGLNHIHDFLVFYCPKIFNQLVLKLNDETSLNESIIFDILQLDFIEYMITVCETIGNNNPKILNKFLRYAKSTEMAQLLIDYDADYEKLYKSSKFHECNDCVKHFIENLVEETIDT</sequence>
<organism evidence="1 2">
    <name type="scientific">Samba virus</name>
    <dbReference type="NCBI Taxonomy" id="1461100"/>
    <lineage>
        <taxon>Viruses</taxon>
        <taxon>Varidnaviria</taxon>
        <taxon>Bamfordvirae</taxon>
        <taxon>Nucleocytoviricota</taxon>
        <taxon>Megaviricetes</taxon>
        <taxon>Imitervirales</taxon>
        <taxon>Mimiviridae</taxon>
        <taxon>Megamimivirinae</taxon>
        <taxon>Mimivirus</taxon>
        <taxon>Mimivirus bradfordmassiliense</taxon>
    </lineage>
</organism>
<evidence type="ECO:0000313" key="1">
    <source>
        <dbReference type="EMBL" id="AMK61793.1"/>
    </source>
</evidence>
<dbReference type="Proteomes" id="UP000240935">
    <property type="component" value="Segment"/>
</dbReference>
<dbReference type="EMBL" id="KF959826">
    <property type="protein sequence ID" value="AMK61793.1"/>
    <property type="molecule type" value="Genomic_DNA"/>
</dbReference>
<reference evidence="1 2" key="1">
    <citation type="journal article" date="2014" name="Virol. J.">
        <title>Samba virus: a novel mimivirus from a giant rain forest, the Brazilian Amazon.</title>
        <authorList>
            <person name="Campos R.K."/>
            <person name="Boratto P.V."/>
            <person name="Assis F.L."/>
            <person name="Aguiar E.R."/>
            <person name="Silva L.C."/>
            <person name="Albarnaz J.D."/>
            <person name="Dornas F.P."/>
            <person name="Trindade G.S."/>
            <person name="Ferreira P.P."/>
            <person name="Marques J.T."/>
            <person name="Robert C."/>
            <person name="Raoult D."/>
            <person name="Kroon E.G."/>
            <person name="La Scola B."/>
            <person name="Abrahao J.S."/>
        </authorList>
    </citation>
    <scope>NUCLEOTIDE SEQUENCE [LARGE SCALE GENOMIC DNA]</scope>
</reference>
<proteinExistence type="predicted"/>
<name>A0A140E0G8_MIMIV</name>
<accession>A0A140E0G8</accession>
<protein>
    <submittedName>
        <fullName evidence="1">Uncharacterized protein</fullName>
    </submittedName>
</protein>